<dbReference type="InParanoid" id="A0A6P7IVZ5"/>
<evidence type="ECO:0000313" key="4">
    <source>
        <dbReference type="Proteomes" id="UP000515145"/>
    </source>
</evidence>
<keyword evidence="3" id="KW-0732">Signal</keyword>
<dbReference type="GeneID" id="114440549"/>
<feature type="signal peptide" evidence="3">
    <location>
        <begin position="1"/>
        <end position="29"/>
    </location>
</feature>
<keyword evidence="2" id="KW-0472">Membrane</keyword>
<keyword evidence="2" id="KW-0812">Transmembrane</keyword>
<evidence type="ECO:0000313" key="5">
    <source>
        <dbReference type="RefSeq" id="XP_028268842.1"/>
    </source>
</evidence>
<sequence>MFFDKMDFSQLRWIVPLCILLPIFGKTQSCSTINITCGGTGTGYTYEHGAGKLNGTEIEIIVNEIVLGRGNLGMQTFELEGNVTHMDSNSVTMRDCRNIRVKILSRDDNDFVKEQCTDIQAIPTDATPTPPEKTHDVLWITFSVLAVVLVAFITGMLWCYKSWKKSHSQGRVSEFLRYLLTVLCLRKEETGAGGEPEQGATLQTVAVVRLAPVNRAHLISQFVRLKSTECYSRHYSTDSMADGRTPLPNGDIQATTNTHAMNGSMRDDPGGVNINERNSLVCGGPEVYPEDHKTDRLLQSRDIRAPTSDHTMNGNLKNDPGGANRNERNNLVRGGPEVYHDAKDHETDRLLQSRYIRVPTSDHTMNGSLWNDPGGVNRNKRNNLVREGPDVDHSAEDHKTTAEVRHSLLCHSALSFTLCLIWLAWTAVRSNFMKCSPQTPIPNLKVCSELF</sequence>
<evidence type="ECO:0000256" key="2">
    <source>
        <dbReference type="SAM" id="Phobius"/>
    </source>
</evidence>
<feature type="transmembrane region" description="Helical" evidence="2">
    <location>
        <begin position="408"/>
        <end position="428"/>
    </location>
</feature>
<dbReference type="RefSeq" id="XP_028268842.1">
    <property type="nucleotide sequence ID" value="XM_028413041.1"/>
</dbReference>
<keyword evidence="4" id="KW-1185">Reference proteome</keyword>
<dbReference type="AlphaFoldDB" id="A0A6P7IVZ5"/>
<keyword evidence="2" id="KW-1133">Transmembrane helix</keyword>
<reference evidence="5" key="1">
    <citation type="submission" date="2025-08" db="UniProtKB">
        <authorList>
            <consortium name="RefSeq"/>
        </authorList>
    </citation>
    <scope>IDENTIFICATION</scope>
</reference>
<protein>
    <submittedName>
        <fullName evidence="5">Uncharacterized protein LOC114440549 isoform X1</fullName>
    </submittedName>
</protein>
<dbReference type="Proteomes" id="UP000515145">
    <property type="component" value="Chromosome 8"/>
</dbReference>
<evidence type="ECO:0000256" key="3">
    <source>
        <dbReference type="SAM" id="SignalP"/>
    </source>
</evidence>
<organism evidence="4 5">
    <name type="scientific">Parambassis ranga</name>
    <name type="common">Indian glassy fish</name>
    <dbReference type="NCBI Taxonomy" id="210632"/>
    <lineage>
        <taxon>Eukaryota</taxon>
        <taxon>Metazoa</taxon>
        <taxon>Chordata</taxon>
        <taxon>Craniata</taxon>
        <taxon>Vertebrata</taxon>
        <taxon>Euteleostomi</taxon>
        <taxon>Actinopterygii</taxon>
        <taxon>Neopterygii</taxon>
        <taxon>Teleostei</taxon>
        <taxon>Neoteleostei</taxon>
        <taxon>Acanthomorphata</taxon>
        <taxon>Ovalentaria</taxon>
        <taxon>Ambassidae</taxon>
        <taxon>Parambassis</taxon>
    </lineage>
</organism>
<accession>A0A6P7IVZ5</accession>
<dbReference type="OrthoDB" id="8958367at2759"/>
<feature type="chain" id="PRO_5027650415" evidence="3">
    <location>
        <begin position="30"/>
        <end position="451"/>
    </location>
</feature>
<gene>
    <name evidence="5" type="primary">LOC114440549</name>
</gene>
<feature type="region of interest" description="Disordered" evidence="1">
    <location>
        <begin position="304"/>
        <end position="339"/>
    </location>
</feature>
<evidence type="ECO:0000256" key="1">
    <source>
        <dbReference type="SAM" id="MobiDB-lite"/>
    </source>
</evidence>
<name>A0A6P7IVZ5_9TELE</name>
<feature type="transmembrane region" description="Helical" evidence="2">
    <location>
        <begin position="137"/>
        <end position="160"/>
    </location>
</feature>
<proteinExistence type="predicted"/>